<evidence type="ECO:0000256" key="2">
    <source>
        <dbReference type="ARBA" id="ARBA00022692"/>
    </source>
</evidence>
<dbReference type="AlphaFoldDB" id="A0AAN4ZAN7"/>
<feature type="transmembrane region" description="Helical" evidence="5">
    <location>
        <begin position="176"/>
        <end position="200"/>
    </location>
</feature>
<evidence type="ECO:0000313" key="8">
    <source>
        <dbReference type="Proteomes" id="UP001328107"/>
    </source>
</evidence>
<feature type="non-terminal residue" evidence="7">
    <location>
        <position position="298"/>
    </location>
</feature>
<keyword evidence="3 5" id="KW-1133">Transmembrane helix</keyword>
<comment type="subcellular location">
    <subcellularLocation>
        <location evidence="1">Membrane</location>
    </subcellularLocation>
</comment>
<dbReference type="InterPro" id="IPR019430">
    <property type="entry name" value="7TM_GPCR_serpentine_rcpt_Srx"/>
</dbReference>
<dbReference type="PANTHER" id="PTHR23017:SF3">
    <property type="entry name" value="G-PROTEIN COUPLED RECEPTORS FAMILY 1 PROFILE DOMAIN-CONTAINING PROTEIN"/>
    <property type="match status" value="1"/>
</dbReference>
<gene>
    <name evidence="7" type="ORF">PMAYCL1PPCAC_07852</name>
</gene>
<keyword evidence="8" id="KW-1185">Reference proteome</keyword>
<evidence type="ECO:0000256" key="5">
    <source>
        <dbReference type="SAM" id="Phobius"/>
    </source>
</evidence>
<dbReference type="EMBL" id="BTRK01000002">
    <property type="protein sequence ID" value="GMR37657.1"/>
    <property type="molecule type" value="Genomic_DNA"/>
</dbReference>
<feature type="transmembrane region" description="Helical" evidence="5">
    <location>
        <begin position="123"/>
        <end position="144"/>
    </location>
</feature>
<sequence length="298" mass="33943">MDSTNNLWAGVVMFVAGLFGVCSNGLAIFTVYKCHHLHNSFGILCLSHCAANLGVCFTFAAWCAPTTVWQNKELTASVEGKRVGQINFLFWNAVVYSHLSISINRFICITFPLQAKTIFTPKIIGVFFAIPWALGICHIVPYFWVNDCFVFYDATTWLWTFTEGPCVLYISTYFDFYSSLAVAILMTTLDLSTALQLRLMHKKNAAITSTRKVRASRRMEIRFFVQSICQSCTFFIEIFCFNVIYTFTETQWEVFFSTSFAWVACHATDGLIMCLFHSSRLYDRQKRSSTQATTTSVI</sequence>
<comment type="caution">
    <text evidence="7">The sequence shown here is derived from an EMBL/GenBank/DDBJ whole genome shotgun (WGS) entry which is preliminary data.</text>
</comment>
<dbReference type="CDD" id="cd00637">
    <property type="entry name" value="7tm_classA_rhodopsin-like"/>
    <property type="match status" value="1"/>
</dbReference>
<keyword evidence="2 5" id="KW-0812">Transmembrane</keyword>
<organism evidence="7 8">
    <name type="scientific">Pristionchus mayeri</name>
    <dbReference type="NCBI Taxonomy" id="1317129"/>
    <lineage>
        <taxon>Eukaryota</taxon>
        <taxon>Metazoa</taxon>
        <taxon>Ecdysozoa</taxon>
        <taxon>Nematoda</taxon>
        <taxon>Chromadorea</taxon>
        <taxon>Rhabditida</taxon>
        <taxon>Rhabditina</taxon>
        <taxon>Diplogasteromorpha</taxon>
        <taxon>Diplogasteroidea</taxon>
        <taxon>Neodiplogasteridae</taxon>
        <taxon>Pristionchus</taxon>
    </lineage>
</organism>
<keyword evidence="4 5" id="KW-0472">Membrane</keyword>
<feature type="transmembrane region" description="Helical" evidence="5">
    <location>
        <begin position="6"/>
        <end position="29"/>
    </location>
</feature>
<feature type="transmembrane region" description="Helical" evidence="5">
    <location>
        <begin position="221"/>
        <end position="248"/>
    </location>
</feature>
<reference evidence="8" key="1">
    <citation type="submission" date="2022-10" db="EMBL/GenBank/DDBJ databases">
        <title>Genome assembly of Pristionchus species.</title>
        <authorList>
            <person name="Yoshida K."/>
            <person name="Sommer R.J."/>
        </authorList>
    </citation>
    <scope>NUCLEOTIDE SEQUENCE [LARGE SCALE GENOMIC DNA]</scope>
    <source>
        <strain evidence="8">RS5460</strain>
    </source>
</reference>
<dbReference type="Gene3D" id="1.20.1070.10">
    <property type="entry name" value="Rhodopsin 7-helix transmembrane proteins"/>
    <property type="match status" value="1"/>
</dbReference>
<feature type="domain" description="G-protein coupled receptors family 1 profile" evidence="6">
    <location>
        <begin position="23"/>
        <end position="298"/>
    </location>
</feature>
<protein>
    <recommendedName>
        <fullName evidence="6">G-protein coupled receptors family 1 profile domain-containing protein</fullName>
    </recommendedName>
</protein>
<feature type="transmembrane region" description="Helical" evidence="5">
    <location>
        <begin position="41"/>
        <end position="68"/>
    </location>
</feature>
<evidence type="ECO:0000256" key="1">
    <source>
        <dbReference type="ARBA" id="ARBA00004370"/>
    </source>
</evidence>
<evidence type="ECO:0000256" key="4">
    <source>
        <dbReference type="ARBA" id="ARBA00023136"/>
    </source>
</evidence>
<dbReference type="PANTHER" id="PTHR23017">
    <property type="entry name" value="SERPENTINE RECEPTOR, CLASS X"/>
    <property type="match status" value="1"/>
</dbReference>
<feature type="transmembrane region" description="Helical" evidence="5">
    <location>
        <begin position="254"/>
        <end position="276"/>
    </location>
</feature>
<evidence type="ECO:0000313" key="7">
    <source>
        <dbReference type="EMBL" id="GMR37657.1"/>
    </source>
</evidence>
<evidence type="ECO:0000259" key="6">
    <source>
        <dbReference type="PROSITE" id="PS50262"/>
    </source>
</evidence>
<proteinExistence type="predicted"/>
<dbReference type="Proteomes" id="UP001328107">
    <property type="component" value="Unassembled WGS sequence"/>
</dbReference>
<dbReference type="PROSITE" id="PS50262">
    <property type="entry name" value="G_PROTEIN_RECEP_F1_2"/>
    <property type="match status" value="1"/>
</dbReference>
<name>A0AAN4ZAN7_9BILA</name>
<dbReference type="GO" id="GO:0016020">
    <property type="term" value="C:membrane"/>
    <property type="evidence" value="ECO:0007669"/>
    <property type="project" value="UniProtKB-SubCell"/>
</dbReference>
<dbReference type="SUPFAM" id="SSF81321">
    <property type="entry name" value="Family A G protein-coupled receptor-like"/>
    <property type="match status" value="1"/>
</dbReference>
<evidence type="ECO:0000256" key="3">
    <source>
        <dbReference type="ARBA" id="ARBA00022989"/>
    </source>
</evidence>
<accession>A0AAN4ZAN7</accession>
<dbReference type="Pfam" id="PF10328">
    <property type="entry name" value="7TM_GPCR_Srx"/>
    <property type="match status" value="1"/>
</dbReference>
<dbReference type="InterPro" id="IPR017452">
    <property type="entry name" value="GPCR_Rhodpsn_7TM"/>
</dbReference>